<gene>
    <name evidence="11" type="ORF">DKX38_004636</name>
</gene>
<evidence type="ECO:0008006" key="13">
    <source>
        <dbReference type="Google" id="ProtNLM"/>
    </source>
</evidence>
<dbReference type="PANTHER" id="PTHR11246:SF3">
    <property type="entry name" value="CROOKED NECK-LIKE PROTEIN 1"/>
    <property type="match status" value="1"/>
</dbReference>
<comment type="subcellular location">
    <subcellularLocation>
        <location evidence="1">Nucleus</location>
    </subcellularLocation>
</comment>
<keyword evidence="12" id="KW-1185">Reference proteome</keyword>
<dbReference type="SMART" id="SM00386">
    <property type="entry name" value="HAT"/>
    <property type="match status" value="15"/>
</dbReference>
<dbReference type="GO" id="GO:0000974">
    <property type="term" value="C:Prp19 complex"/>
    <property type="evidence" value="ECO:0007669"/>
    <property type="project" value="TreeGrafter"/>
</dbReference>
<dbReference type="Gene3D" id="1.25.40.10">
    <property type="entry name" value="Tetratricopeptide repeat domain"/>
    <property type="match status" value="4"/>
</dbReference>
<dbReference type="AlphaFoldDB" id="A0A5N5NBQ9"/>
<keyword evidence="5" id="KW-0677">Repeat</keyword>
<evidence type="ECO:0000256" key="7">
    <source>
        <dbReference type="ARBA" id="ARBA00023242"/>
    </source>
</evidence>
<dbReference type="PANTHER" id="PTHR11246">
    <property type="entry name" value="PRE-MRNA SPLICING FACTOR"/>
    <property type="match status" value="1"/>
</dbReference>
<dbReference type="FunFam" id="1.25.40.10:FF:000072">
    <property type="entry name" value="Crooked neck-like protein 1"/>
    <property type="match status" value="1"/>
</dbReference>
<dbReference type="Pfam" id="PF23231">
    <property type="entry name" value="HAT_Syf1_CNRKL1_C"/>
    <property type="match status" value="1"/>
</dbReference>
<dbReference type="GO" id="GO:0000245">
    <property type="term" value="P:spliceosomal complex assembly"/>
    <property type="evidence" value="ECO:0007669"/>
    <property type="project" value="TreeGrafter"/>
</dbReference>
<dbReference type="EMBL" id="VDCV01000003">
    <property type="protein sequence ID" value="KAB5564582.1"/>
    <property type="molecule type" value="Genomic_DNA"/>
</dbReference>
<feature type="domain" description="Pre-mRNA-splicing factor Syf1/CRNKL1-like C-terminal HAT-repeats" evidence="9">
    <location>
        <begin position="241"/>
        <end position="321"/>
    </location>
</feature>
<keyword evidence="7" id="KW-0539">Nucleus</keyword>
<evidence type="ECO:0000259" key="9">
    <source>
        <dbReference type="Pfam" id="PF23231"/>
    </source>
</evidence>
<protein>
    <recommendedName>
        <fullName evidence="13">Suppressor of forked domain-containing protein</fullName>
    </recommendedName>
</protein>
<dbReference type="GO" id="GO:0071007">
    <property type="term" value="C:U2-type catalytic step 2 spliceosome"/>
    <property type="evidence" value="ECO:0007669"/>
    <property type="project" value="TreeGrafter"/>
</dbReference>
<dbReference type="InterPro" id="IPR003107">
    <property type="entry name" value="HAT"/>
</dbReference>
<dbReference type="InterPro" id="IPR055430">
    <property type="entry name" value="HAT_Syf1_CNRKL1_C"/>
</dbReference>
<evidence type="ECO:0000313" key="11">
    <source>
        <dbReference type="EMBL" id="KAB5564582.1"/>
    </source>
</evidence>
<organism evidence="11 12">
    <name type="scientific">Salix brachista</name>
    <dbReference type="NCBI Taxonomy" id="2182728"/>
    <lineage>
        <taxon>Eukaryota</taxon>
        <taxon>Viridiplantae</taxon>
        <taxon>Streptophyta</taxon>
        <taxon>Embryophyta</taxon>
        <taxon>Tracheophyta</taxon>
        <taxon>Spermatophyta</taxon>
        <taxon>Magnoliopsida</taxon>
        <taxon>eudicotyledons</taxon>
        <taxon>Gunneridae</taxon>
        <taxon>Pentapetalae</taxon>
        <taxon>rosids</taxon>
        <taxon>fabids</taxon>
        <taxon>Malpighiales</taxon>
        <taxon>Salicaceae</taxon>
        <taxon>Saliceae</taxon>
        <taxon>Salix</taxon>
    </lineage>
</organism>
<feature type="domain" description="Pre-mRNA-splicing factor Syf1-like N-terminal HAT-repeats" evidence="10">
    <location>
        <begin position="327"/>
        <end position="487"/>
    </location>
</feature>
<dbReference type="InterPro" id="IPR011990">
    <property type="entry name" value="TPR-like_helical_dom_sf"/>
</dbReference>
<comment type="caution">
    <text evidence="11">The sequence shown here is derived from an EMBL/GenBank/DDBJ whole genome shotgun (WGS) entry which is preliminary data.</text>
</comment>
<dbReference type="InterPro" id="IPR045075">
    <property type="entry name" value="Syf1-like"/>
</dbReference>
<keyword evidence="6" id="KW-0508">mRNA splicing</keyword>
<accession>A0A5N5NBQ9</accession>
<evidence type="ECO:0000256" key="4">
    <source>
        <dbReference type="ARBA" id="ARBA00022728"/>
    </source>
</evidence>
<dbReference type="InterPro" id="IPR055433">
    <property type="entry name" value="HAT_Syf1-like_N"/>
</dbReference>
<dbReference type="Pfam" id="PF23233">
    <property type="entry name" value="HAT_Syf1_CNRKL1_N"/>
    <property type="match status" value="2"/>
</dbReference>
<evidence type="ECO:0000256" key="1">
    <source>
        <dbReference type="ARBA" id="ARBA00004123"/>
    </source>
</evidence>
<dbReference type="FunFam" id="1.25.40.10:FF:001774">
    <property type="entry name" value="Crooked neck-like protein 1"/>
    <property type="match status" value="1"/>
</dbReference>
<evidence type="ECO:0000256" key="3">
    <source>
        <dbReference type="ARBA" id="ARBA00022664"/>
    </source>
</evidence>
<evidence type="ECO:0000256" key="6">
    <source>
        <dbReference type="ARBA" id="ARBA00023187"/>
    </source>
</evidence>
<dbReference type="GO" id="GO:0071011">
    <property type="term" value="C:precatalytic spliceosome"/>
    <property type="evidence" value="ECO:0007669"/>
    <property type="project" value="TreeGrafter"/>
</dbReference>
<keyword evidence="3" id="KW-0507">mRNA processing</keyword>
<sequence length="769" mass="91597">MASNKDGDPSLGYLTRKDIEVKLPRPTRVKNKTPAPIQITAEQILREARERQEADIRPPKQKITDSTELGDYRLRKRKEFEDLIRRVRWNISVWIKYAQWEESQKDFNRARSVWERALEVDYRNHTLWLKYAEVEMKNKFINHARNVWDRAVTLLPRVDQLWYKYIHMEEMLGNVAGARQIFERWMGWMPDQQGWLSYIKFELRYNEVERARGMFERFVQCHPKVSAWIRYAKFEMKNGEVARARNVYEMAVQKLADDEEAEMLFVAFAEFEERCKETERARCIYKFALDHIPKGRAEDLYRKFVAFEKQYGDKEGIEDAIVGKRRFQYEDEVRKNPLNYDAWFDYIRLEESVTNKGRIREVYERAIANVPPAQEKRYWQRYIYLWINYALYEELDAEDVERTQEVYRECLNLIPHEKFSFAKIWLLAAQFEIRQLNLNGARQVLGNAIGKAPKDKIFKKYIEIEMQLGNIDRCRKLYEKYLEWSPENCYAWSKYAELERSLSETERARSIFELAIAQPALDMPELLWKEYQSDPFCSSAARTSWIDFFEFPLPIFHIRSCGVCIAGNLLFAHKLSSGAVVSVVRFPLVVVYSLMEGMWTCAYRTLFLETVAYIDFEISEGEYDRTRELYERLLDRTKHLKVWISCAKFEASAMEEQKLCIQNARRVFEKALNYFRMSAPELKEERAMLLDEWLDMERSFGQLGDVSLVEPKLPKKLKKRTQIASEDGLAGYEEYIDYVFPEEAHAHNLKILEKAREWKRQRLASGADD</sequence>
<evidence type="ECO:0000256" key="8">
    <source>
        <dbReference type="ARBA" id="ARBA00037040"/>
    </source>
</evidence>
<comment type="function">
    <text evidence="8">Involved in pre-mRNA splicing and cell cycle progression. Required for the spliceosome assembly and initiation of the DNA replication.</text>
</comment>
<evidence type="ECO:0000313" key="12">
    <source>
        <dbReference type="Proteomes" id="UP000326939"/>
    </source>
</evidence>
<feature type="domain" description="Pre-mRNA-splicing factor Syf1-like N-terminal HAT-repeats" evidence="10">
    <location>
        <begin position="79"/>
        <end position="224"/>
    </location>
</feature>
<evidence type="ECO:0000259" key="10">
    <source>
        <dbReference type="Pfam" id="PF23233"/>
    </source>
</evidence>
<proteinExistence type="inferred from homology"/>
<dbReference type="SUPFAM" id="SSF48452">
    <property type="entry name" value="TPR-like"/>
    <property type="match status" value="4"/>
</dbReference>
<keyword evidence="4" id="KW-0747">Spliceosome</keyword>
<dbReference type="Proteomes" id="UP000326939">
    <property type="component" value="Chromosome 3"/>
</dbReference>
<reference evidence="12" key="1">
    <citation type="journal article" date="2019" name="Gigascience">
        <title>De novo genome assembly of the endangered Acer yangbiense, a plant species with extremely small populations endemic to Yunnan Province, China.</title>
        <authorList>
            <person name="Yang J."/>
            <person name="Wariss H.M."/>
            <person name="Tao L."/>
            <person name="Zhang R."/>
            <person name="Yun Q."/>
            <person name="Hollingsworth P."/>
            <person name="Dao Z."/>
            <person name="Luo G."/>
            <person name="Guo H."/>
            <person name="Ma Y."/>
            <person name="Sun W."/>
        </authorList>
    </citation>
    <scope>NUCLEOTIDE SEQUENCE [LARGE SCALE GENOMIC DNA]</scope>
    <source>
        <strain evidence="12">cv. br00</strain>
    </source>
</reference>
<evidence type="ECO:0000256" key="5">
    <source>
        <dbReference type="ARBA" id="ARBA00022737"/>
    </source>
</evidence>
<dbReference type="GO" id="GO:0071014">
    <property type="term" value="C:post-mRNA release spliceosomal complex"/>
    <property type="evidence" value="ECO:0007669"/>
    <property type="project" value="TreeGrafter"/>
</dbReference>
<name>A0A5N5NBQ9_9ROSI</name>
<comment type="similarity">
    <text evidence="2">Belongs to the crooked-neck family.</text>
</comment>
<dbReference type="FunFam" id="1.25.40.10:FF:000048">
    <property type="entry name" value="Cell cycle control protein"/>
    <property type="match status" value="1"/>
</dbReference>
<evidence type="ECO:0000256" key="2">
    <source>
        <dbReference type="ARBA" id="ARBA00008644"/>
    </source>
</evidence>